<dbReference type="GO" id="GO:0016799">
    <property type="term" value="F:hydrolase activity, hydrolyzing N-glycosyl compounds"/>
    <property type="evidence" value="ECO:0007669"/>
    <property type="project" value="InterPro"/>
</dbReference>
<dbReference type="InterPro" id="IPR011483">
    <property type="entry name" value="Sde182_NH-like"/>
</dbReference>
<dbReference type="AlphaFoldDB" id="A0A8H4L7P4"/>
<keyword evidence="5" id="KW-1185">Reference proteome</keyword>
<evidence type="ECO:0000313" key="5">
    <source>
        <dbReference type="Proteomes" id="UP000554235"/>
    </source>
</evidence>
<dbReference type="Pfam" id="PF21027">
    <property type="entry name" value="Sde0182_C"/>
    <property type="match status" value="1"/>
</dbReference>
<dbReference type="InterPro" id="IPR036452">
    <property type="entry name" value="Ribo_hydro-like"/>
</dbReference>
<keyword evidence="1" id="KW-0732">Signal</keyword>
<gene>
    <name evidence="4" type="ORF">FALBO_10063</name>
</gene>
<dbReference type="Gene3D" id="2.60.40.10">
    <property type="entry name" value="Immunoglobulins"/>
    <property type="match status" value="1"/>
</dbReference>
<feature type="domain" description="Cellulose-binding Sde182 nucleoside hydrolase-like" evidence="2">
    <location>
        <begin position="40"/>
        <end position="300"/>
    </location>
</feature>
<evidence type="ECO:0000313" key="4">
    <source>
        <dbReference type="EMBL" id="KAF4463122.1"/>
    </source>
</evidence>
<protein>
    <submittedName>
        <fullName evidence="4">Cellulose-binding</fullName>
    </submittedName>
</protein>
<name>A0A8H4L7P4_9HYPO</name>
<dbReference type="Gene3D" id="3.90.245.10">
    <property type="entry name" value="Ribonucleoside hydrolase-like"/>
    <property type="match status" value="1"/>
</dbReference>
<comment type="caution">
    <text evidence="4">The sequence shown here is derived from an EMBL/GenBank/DDBJ whole genome shotgun (WGS) entry which is preliminary data.</text>
</comment>
<reference evidence="4 5" key="1">
    <citation type="submission" date="2020-01" db="EMBL/GenBank/DDBJ databases">
        <title>Identification and distribution of gene clusters putatively required for synthesis of sphingolipid metabolism inhibitors in phylogenetically diverse species of the filamentous fungus Fusarium.</title>
        <authorList>
            <person name="Kim H.-S."/>
            <person name="Busman M."/>
            <person name="Brown D.W."/>
            <person name="Divon H."/>
            <person name="Uhlig S."/>
            <person name="Proctor R.H."/>
        </authorList>
    </citation>
    <scope>NUCLEOTIDE SEQUENCE [LARGE SCALE GENOMIC DNA]</scope>
    <source>
        <strain evidence="4 5">NRRL 20459</strain>
    </source>
</reference>
<dbReference type="EMBL" id="JAADYS010001421">
    <property type="protein sequence ID" value="KAF4463122.1"/>
    <property type="molecule type" value="Genomic_DNA"/>
</dbReference>
<accession>A0A8H4L7P4</accession>
<organism evidence="4 5">
    <name type="scientific">Fusarium albosuccineum</name>
    <dbReference type="NCBI Taxonomy" id="1237068"/>
    <lineage>
        <taxon>Eukaryota</taxon>
        <taxon>Fungi</taxon>
        <taxon>Dikarya</taxon>
        <taxon>Ascomycota</taxon>
        <taxon>Pezizomycotina</taxon>
        <taxon>Sordariomycetes</taxon>
        <taxon>Hypocreomycetidae</taxon>
        <taxon>Hypocreales</taxon>
        <taxon>Nectriaceae</taxon>
        <taxon>Fusarium</taxon>
        <taxon>Fusarium decemcellulare species complex</taxon>
    </lineage>
</organism>
<evidence type="ECO:0000256" key="1">
    <source>
        <dbReference type="SAM" id="SignalP"/>
    </source>
</evidence>
<feature type="chain" id="PRO_5034016043" evidence="1">
    <location>
        <begin position="20"/>
        <end position="522"/>
    </location>
</feature>
<dbReference type="Proteomes" id="UP000554235">
    <property type="component" value="Unassembled WGS sequence"/>
</dbReference>
<dbReference type="Pfam" id="PF07632">
    <property type="entry name" value="Sde182_NH-like"/>
    <property type="match status" value="1"/>
</dbReference>
<proteinExistence type="predicted"/>
<evidence type="ECO:0000259" key="2">
    <source>
        <dbReference type="Pfam" id="PF07632"/>
    </source>
</evidence>
<dbReference type="OrthoDB" id="3592035at2759"/>
<sequence>MRFPYSLGLLYLCGTFVTTQDTQDFDPYKLAYVPDNQKPRVFVLTDILNEPDDQQSVVRYLLYSNEFNTRALCATTSTHLRNETHPDRIEQIVKAYGQVVENLNRHVHPWNQYTPAEDLLSLITSGPTSYGRDALSEPISEGAQLLIERLQESTEPLWVLVWGGPNTLAQALHHLSQNVTDAEFAALRARLRVYAISDQDDTSEWIRYNWPDIFYIVSIHGFTNYARATWRCMWEGIPSLSLNKLGHEWLAKYIEIGPLGAVYPRRAYGAEGDTPSFLYLIQNGLGDREDPRVGGWGGRWLPINHGSRVYGDSLDIYYAPDGGNETSNKATCARWRDHFQNDMASRMQWSVSDNFSNGTHPPVTRINGTVGPSPIRISVVPGQEVVLDASETFGPDDPENNSTLVFEWYQYLESGYQVRGTPRDWAKVELEAVGDGGETPDLEEANDSGFRRFTRGSSVKVTVPNLEDIEYEYHIILQVTNNKNPELPIRRYMRVKLTASSTNINPDKCCVDMIVPETKNIT</sequence>
<feature type="domain" description="Cellulose-binding Sde182 C-terminal" evidence="3">
    <location>
        <begin position="384"/>
        <end position="495"/>
    </location>
</feature>
<evidence type="ECO:0000259" key="3">
    <source>
        <dbReference type="Pfam" id="PF21027"/>
    </source>
</evidence>
<feature type="signal peptide" evidence="1">
    <location>
        <begin position="1"/>
        <end position="19"/>
    </location>
</feature>
<dbReference type="InterPro" id="IPR013783">
    <property type="entry name" value="Ig-like_fold"/>
</dbReference>
<dbReference type="InterPro" id="IPR048527">
    <property type="entry name" value="Sde182_C"/>
</dbReference>